<dbReference type="Proteomes" id="UP000293360">
    <property type="component" value="Unassembled WGS sequence"/>
</dbReference>
<feature type="compositionally biased region" description="Basic and acidic residues" evidence="13">
    <location>
        <begin position="1434"/>
        <end position="1456"/>
    </location>
</feature>
<sequence length="1456" mass="160710">MFPVASRLLRRDRDSVRSSPLLPLASLEEELGRLCTPLDVGNGSKPQPVSEGIVVRIQTILRHLDDVAGREVQTAWWPRPRTYAILRIIDGLRFMDAFVEHGWSDFYLPVHDADLPEFVRDEAGYPFRERFLSMQEYYLSPTKDIEKASLQHFRLYDGDSIFKHIRRLGQGGFGSVDCVWSTLSFKEYARKRVFKGGEAEHSKQAQRRLVSELKTLKGLEHQHLVKILGSYTDTQYIAYIMSPVATLTLGEFLASKEKLGDSDLAMLRRFYGCLAAAVNYLHQSRVRHNDITRRNVLIYRGEVYIADFGSCHSWSAQTPLGSRTRHITTGVSPDYMAPEIARPDSTNAPKGRAVDMWSLGVLFLEMTTRLLGRHLEDLQASLKKSASKISKPGFLYANPQFVAEWMETLRQSSHISQHDNEPLQWIRVLLQKVPEHRFTSVTLMNRILDSPSFTEFHCFKCHGEFVNYQLVHQSHAPRFDPEDDCQAMMNTVGGVFGTDEKDLYEPRPSEKKINFIERWRAEASAPIIPEYPNEDAQSDEELVYDDAASLRSEVEEFQANDEPSMAAEQLLYGLGGQSSVPEHPQESPDATSHHGQANTTVQVRYGGSVYTWDWDRSGIADGPGEGVEGSNAKSKSPATPPTFKDSDPTALFDEAESASSNDGEDDTRMFEEISDKSDSSSDVSFALGADSNPFPDMEHDDVSSSDEEVDTRDVSIARVRVRESNHGMFEEEEEISASEPEESPSENDITLGEESIRETAEAGHQEPRASLENPMTAAETIGEQATQKANQHNLSNSRLHSQLEFVGQSKPQTSDKKHSEVPRTVPGATTREDPRDQQPEPQKKKIERQPDETQVENGTHEPPQPPQVTAPSKPKPSIRRLSSSMRRQANGKPQSIQQSNKVRLAKAKSIGAASVGSANTDPSTTIHPKGVPSINVQPPNDEVAGDQKGDVESGKERRSDTVSAPLKPLSKKNLGKTAPKRPKERDPVELLNPASFLRMTGDDASSIATSAISDNTKKSISGLGLGLPIKQADKLKDFLTLHCEKGKAAVVRWLLEEGCNPGTTKHRRAGPIVRAVRGRSRRHIKCVGALIQYKVNLNVQTTRSGKTPLHFAVENDNFDGYEKLIWLLVEHGAQVDKKSREGETALTILFSKANEKAFKRHHLQALAILLNAGADVNCTLPATGDSPLHMAVRNKDDWATTMLLHKGADVTAKNASGTTPVQVTANQFRGHLSREHGTVLNIILKYIADKDKKAIDQRAGAQGRTALHHAVISGTAQAVELLLKYGASALATDARGHDALHHALTSAEKLTSDARPIEDHVEIMEQLTKAASREWPVDQGVCAVELACADDKLLSSLLDSGLGPSTMFKSAPLLHHALRAGHKGVVETLVGKGAFVDARNKPSGEGQGEAVTGVELAISLGAHDSARLMAQQGKFEKEENRVSVKDIDATTKKARK</sequence>
<dbReference type="InterPro" id="IPR008266">
    <property type="entry name" value="Tyr_kinase_AS"/>
</dbReference>
<evidence type="ECO:0000256" key="2">
    <source>
        <dbReference type="ARBA" id="ARBA00011534"/>
    </source>
</evidence>
<feature type="repeat" description="ANK" evidence="12">
    <location>
        <begin position="1104"/>
        <end position="1140"/>
    </location>
</feature>
<evidence type="ECO:0000259" key="14">
    <source>
        <dbReference type="PROSITE" id="PS50011"/>
    </source>
</evidence>
<feature type="repeat" description="ANK" evidence="12">
    <location>
        <begin position="1369"/>
        <end position="1401"/>
    </location>
</feature>
<dbReference type="InterPro" id="IPR036770">
    <property type="entry name" value="Ankyrin_rpt-contain_sf"/>
</dbReference>
<dbReference type="InterPro" id="IPR051165">
    <property type="entry name" value="Multifunctional_ANK_Repeat"/>
</dbReference>
<evidence type="ECO:0000256" key="8">
    <source>
        <dbReference type="ARBA" id="ARBA00030980"/>
    </source>
</evidence>
<feature type="domain" description="Protein kinase" evidence="14">
    <location>
        <begin position="162"/>
        <end position="453"/>
    </location>
</feature>
<comment type="function">
    <text evidence="1">Component of the EKC/KEOPS complex that is required for the formation of a threonylcarbamoyl group on adenosine at position 37 (t(6)A37) in tRNAs that read codons beginning with adenine. The complex is probably involved in the transfer of the threonylcarbamoyl moiety of threonylcarbamoyl-AMP (TC-AMP) to the N6 group of A37. BUD32 has ATPase activity in the context of the EKC/KEOPS complex and likely plays a supporting role to the catalytic subunit KAE1. The EKC/KEOPS complex also promotes both telomere uncapping and telomere elongation. The complex is required for efficient recruitment of transcriptional coactivators.</text>
</comment>
<feature type="compositionally biased region" description="Basic and acidic residues" evidence="13">
    <location>
        <begin position="754"/>
        <end position="769"/>
    </location>
</feature>
<reference evidence="15 16" key="1">
    <citation type="submission" date="2018-06" db="EMBL/GenBank/DDBJ databases">
        <title>Complete Genomes of Monosporascus.</title>
        <authorList>
            <person name="Robinson A.J."/>
            <person name="Natvig D.O."/>
        </authorList>
    </citation>
    <scope>NUCLEOTIDE SEQUENCE [LARGE SCALE GENOMIC DNA]</scope>
    <source>
        <strain evidence="15 16">CBS 110550</strain>
    </source>
</reference>
<dbReference type="PROSITE" id="PS50088">
    <property type="entry name" value="ANK_REPEAT"/>
    <property type="match status" value="4"/>
</dbReference>
<dbReference type="PANTHER" id="PTHR24123:SF33">
    <property type="entry name" value="PROTEIN HOS4"/>
    <property type="match status" value="1"/>
</dbReference>
<dbReference type="InterPro" id="IPR011009">
    <property type="entry name" value="Kinase-like_dom_sf"/>
</dbReference>
<feature type="region of interest" description="Disordered" evidence="13">
    <location>
        <begin position="1432"/>
        <end position="1456"/>
    </location>
</feature>
<feature type="compositionally biased region" description="Polar residues" evidence="13">
    <location>
        <begin position="880"/>
        <end position="901"/>
    </location>
</feature>
<dbReference type="Pfam" id="PF00069">
    <property type="entry name" value="Pkinase"/>
    <property type="match status" value="1"/>
</dbReference>
<dbReference type="EC" id="2.7.11.1" evidence="3"/>
<dbReference type="Pfam" id="PF13637">
    <property type="entry name" value="Ank_4"/>
    <property type="match status" value="1"/>
</dbReference>
<comment type="catalytic activity">
    <reaction evidence="10">
        <text>L-threonyl-[protein] + ATP = O-phospho-L-threonyl-[protein] + ADP + H(+)</text>
        <dbReference type="Rhea" id="RHEA:46608"/>
        <dbReference type="Rhea" id="RHEA-COMP:11060"/>
        <dbReference type="Rhea" id="RHEA-COMP:11605"/>
        <dbReference type="ChEBI" id="CHEBI:15378"/>
        <dbReference type="ChEBI" id="CHEBI:30013"/>
        <dbReference type="ChEBI" id="CHEBI:30616"/>
        <dbReference type="ChEBI" id="CHEBI:61977"/>
        <dbReference type="ChEBI" id="CHEBI:456216"/>
        <dbReference type="EC" id="2.7.11.1"/>
    </reaction>
</comment>
<feature type="compositionally biased region" description="Basic and acidic residues" evidence="13">
    <location>
        <begin position="666"/>
        <end position="679"/>
    </location>
</feature>
<dbReference type="SUPFAM" id="SSF56112">
    <property type="entry name" value="Protein kinase-like (PK-like)"/>
    <property type="match status" value="1"/>
</dbReference>
<comment type="caution">
    <text evidence="15">The sequence shown here is derived from an EMBL/GenBank/DDBJ whole genome shotgun (WGS) entry which is preliminary data.</text>
</comment>
<evidence type="ECO:0000256" key="13">
    <source>
        <dbReference type="SAM" id="MobiDB-lite"/>
    </source>
</evidence>
<feature type="compositionally biased region" description="Polar residues" evidence="13">
    <location>
        <begin position="588"/>
        <end position="598"/>
    </location>
</feature>
<evidence type="ECO:0000256" key="12">
    <source>
        <dbReference type="PROSITE-ProRule" id="PRU00023"/>
    </source>
</evidence>
<keyword evidence="16" id="KW-1185">Reference proteome</keyword>
<feature type="region of interest" description="Disordered" evidence="13">
    <location>
        <begin position="616"/>
        <end position="994"/>
    </location>
</feature>
<feature type="repeat" description="ANK" evidence="12">
    <location>
        <begin position="1183"/>
        <end position="1215"/>
    </location>
</feature>
<evidence type="ECO:0000256" key="7">
    <source>
        <dbReference type="ARBA" id="ARBA00023043"/>
    </source>
</evidence>
<accession>A0A4Q4SW31</accession>
<dbReference type="SMART" id="SM00248">
    <property type="entry name" value="ANK"/>
    <property type="match status" value="9"/>
</dbReference>
<dbReference type="PANTHER" id="PTHR24123">
    <property type="entry name" value="ANKYRIN REPEAT-CONTAINING"/>
    <property type="match status" value="1"/>
</dbReference>
<dbReference type="EMBL" id="QJNU01000780">
    <property type="protein sequence ID" value="RYO86471.1"/>
    <property type="molecule type" value="Genomic_DNA"/>
</dbReference>
<dbReference type="OrthoDB" id="248923at2759"/>
<gene>
    <name evidence="15" type="ORF">DL764_009004</name>
</gene>
<comment type="catalytic activity">
    <reaction evidence="11">
        <text>L-seryl-[protein] + ATP = O-phospho-L-seryl-[protein] + ADP + H(+)</text>
        <dbReference type="Rhea" id="RHEA:17989"/>
        <dbReference type="Rhea" id="RHEA-COMP:9863"/>
        <dbReference type="Rhea" id="RHEA-COMP:11604"/>
        <dbReference type="ChEBI" id="CHEBI:15378"/>
        <dbReference type="ChEBI" id="CHEBI:29999"/>
        <dbReference type="ChEBI" id="CHEBI:30616"/>
        <dbReference type="ChEBI" id="CHEBI:83421"/>
        <dbReference type="ChEBI" id="CHEBI:456216"/>
        <dbReference type="EC" id="2.7.11.1"/>
    </reaction>
</comment>
<dbReference type="CDD" id="cd00180">
    <property type="entry name" value="PKc"/>
    <property type="match status" value="1"/>
</dbReference>
<dbReference type="InterPro" id="IPR002110">
    <property type="entry name" value="Ankyrin_rpt"/>
</dbReference>
<feature type="compositionally biased region" description="Polar residues" evidence="13">
    <location>
        <begin position="916"/>
        <end position="926"/>
    </location>
</feature>
<proteinExistence type="predicted"/>
<dbReference type="SUPFAM" id="SSF48403">
    <property type="entry name" value="Ankyrin repeat"/>
    <property type="match status" value="2"/>
</dbReference>
<dbReference type="PROSITE" id="PS00109">
    <property type="entry name" value="PROTEIN_KINASE_TYR"/>
    <property type="match status" value="1"/>
</dbReference>
<protein>
    <recommendedName>
        <fullName evidence="5">EKC/KEOPS complex subunit BUD32</fullName>
        <ecNumber evidence="3">2.7.11.1</ecNumber>
    </recommendedName>
    <alternativeName>
        <fullName evidence="8 9">Atypical Serine/threonine protein kinase BUD32</fullName>
    </alternativeName>
    <alternativeName>
        <fullName evidence="4">EKC/KEOPS complex subunit bud32</fullName>
    </alternativeName>
</protein>
<dbReference type="STRING" id="155417.A0A4Q4SW31"/>
<evidence type="ECO:0000313" key="15">
    <source>
        <dbReference type="EMBL" id="RYO86471.1"/>
    </source>
</evidence>
<evidence type="ECO:0000313" key="16">
    <source>
        <dbReference type="Proteomes" id="UP000293360"/>
    </source>
</evidence>
<feature type="compositionally biased region" description="Basic residues" evidence="13">
    <location>
        <begin position="969"/>
        <end position="980"/>
    </location>
</feature>
<feature type="compositionally biased region" description="Basic and acidic residues" evidence="13">
    <location>
        <begin position="945"/>
        <end position="960"/>
    </location>
</feature>
<dbReference type="PROSITE" id="PS50011">
    <property type="entry name" value="PROTEIN_KINASE_DOM"/>
    <property type="match status" value="1"/>
</dbReference>
<dbReference type="Pfam" id="PF12796">
    <property type="entry name" value="Ank_2"/>
    <property type="match status" value="2"/>
</dbReference>
<evidence type="ECO:0000256" key="3">
    <source>
        <dbReference type="ARBA" id="ARBA00012513"/>
    </source>
</evidence>
<evidence type="ECO:0000256" key="11">
    <source>
        <dbReference type="ARBA" id="ARBA00048679"/>
    </source>
</evidence>
<evidence type="ECO:0000256" key="6">
    <source>
        <dbReference type="ARBA" id="ARBA00022737"/>
    </source>
</evidence>
<evidence type="ECO:0000256" key="1">
    <source>
        <dbReference type="ARBA" id="ARBA00003747"/>
    </source>
</evidence>
<feature type="region of interest" description="Disordered" evidence="13">
    <location>
        <begin position="575"/>
        <end position="598"/>
    </location>
</feature>
<evidence type="ECO:0000256" key="9">
    <source>
        <dbReference type="ARBA" id="ARBA00033194"/>
    </source>
</evidence>
<name>A0A4Q4SW31_9PEZI</name>
<dbReference type="PROSITE" id="PS50297">
    <property type="entry name" value="ANK_REP_REGION"/>
    <property type="match status" value="3"/>
</dbReference>
<evidence type="ECO:0000256" key="10">
    <source>
        <dbReference type="ARBA" id="ARBA00047899"/>
    </source>
</evidence>
<comment type="subunit">
    <text evidence="2">Component of the EKC/KEOPS complex composed of at least BUD32, CGI121, GON7, KAE1 and PCC1; the whole complex dimerizes.</text>
</comment>
<dbReference type="GO" id="GO:0004674">
    <property type="term" value="F:protein serine/threonine kinase activity"/>
    <property type="evidence" value="ECO:0007669"/>
    <property type="project" value="UniProtKB-EC"/>
</dbReference>
<feature type="repeat" description="ANK" evidence="12">
    <location>
        <begin position="1262"/>
        <end position="1294"/>
    </location>
</feature>
<feature type="compositionally biased region" description="Basic and acidic residues" evidence="13">
    <location>
        <begin position="711"/>
        <end position="729"/>
    </location>
</feature>
<dbReference type="InterPro" id="IPR000719">
    <property type="entry name" value="Prot_kinase_dom"/>
</dbReference>
<organism evidence="15 16">
    <name type="scientific">Monosporascus ibericus</name>
    <dbReference type="NCBI Taxonomy" id="155417"/>
    <lineage>
        <taxon>Eukaryota</taxon>
        <taxon>Fungi</taxon>
        <taxon>Dikarya</taxon>
        <taxon>Ascomycota</taxon>
        <taxon>Pezizomycotina</taxon>
        <taxon>Sordariomycetes</taxon>
        <taxon>Xylariomycetidae</taxon>
        <taxon>Xylariales</taxon>
        <taxon>Xylariales incertae sedis</taxon>
        <taxon>Monosporascus</taxon>
    </lineage>
</organism>
<feature type="compositionally biased region" description="Basic and acidic residues" evidence="13">
    <location>
        <begin position="830"/>
        <end position="851"/>
    </location>
</feature>
<dbReference type="GO" id="GO:0005524">
    <property type="term" value="F:ATP binding"/>
    <property type="evidence" value="ECO:0007669"/>
    <property type="project" value="InterPro"/>
</dbReference>
<evidence type="ECO:0000256" key="4">
    <source>
        <dbReference type="ARBA" id="ARBA00013948"/>
    </source>
</evidence>
<dbReference type="Gene3D" id="1.25.40.20">
    <property type="entry name" value="Ankyrin repeat-containing domain"/>
    <property type="match status" value="3"/>
</dbReference>
<evidence type="ECO:0000256" key="5">
    <source>
        <dbReference type="ARBA" id="ARBA00019973"/>
    </source>
</evidence>
<feature type="compositionally biased region" description="Acidic residues" evidence="13">
    <location>
        <begin position="730"/>
        <end position="745"/>
    </location>
</feature>
<dbReference type="Gene3D" id="1.10.510.10">
    <property type="entry name" value="Transferase(Phosphotransferase) domain 1"/>
    <property type="match status" value="1"/>
</dbReference>
<keyword evidence="7 12" id="KW-0040">ANK repeat</keyword>
<keyword evidence="6" id="KW-0677">Repeat</keyword>
<feature type="compositionally biased region" description="Polar residues" evidence="13">
    <location>
        <begin position="783"/>
        <end position="800"/>
    </location>
</feature>